<dbReference type="GO" id="GO:0004130">
    <property type="term" value="F:cytochrome-c peroxidase activity"/>
    <property type="evidence" value="ECO:0007669"/>
    <property type="project" value="TreeGrafter"/>
</dbReference>
<comment type="PTM">
    <text evidence="8">Binds 2 heme groups per subunit.</text>
</comment>
<feature type="binding site" description="covalent" evidence="8">
    <location>
        <position position="235"/>
    </location>
    <ligand>
        <name>heme c</name>
        <dbReference type="ChEBI" id="CHEBI:61717"/>
        <label>2</label>
    </ligand>
</feature>
<dbReference type="PANTHER" id="PTHR30600:SF10">
    <property type="entry name" value="BLL6722 PROTEIN"/>
    <property type="match status" value="1"/>
</dbReference>
<keyword evidence="3 9" id="KW-0479">Metal-binding</keyword>
<dbReference type="Gene3D" id="1.10.760.10">
    <property type="entry name" value="Cytochrome c-like domain"/>
    <property type="match status" value="2"/>
</dbReference>
<organism evidence="11 12">
    <name type="scientific">Rudanella paleaurantiibacter</name>
    <dbReference type="NCBI Taxonomy" id="2614655"/>
    <lineage>
        <taxon>Bacteria</taxon>
        <taxon>Pseudomonadati</taxon>
        <taxon>Bacteroidota</taxon>
        <taxon>Cytophagia</taxon>
        <taxon>Cytophagales</taxon>
        <taxon>Cytophagaceae</taxon>
        <taxon>Rudanella</taxon>
    </lineage>
</organism>
<dbReference type="GO" id="GO:0020037">
    <property type="term" value="F:heme binding"/>
    <property type="evidence" value="ECO:0007669"/>
    <property type="project" value="InterPro"/>
</dbReference>
<dbReference type="PROSITE" id="PS51007">
    <property type="entry name" value="CYTC"/>
    <property type="match status" value="1"/>
</dbReference>
<dbReference type="PANTHER" id="PTHR30600">
    <property type="entry name" value="CYTOCHROME C PEROXIDASE-RELATED"/>
    <property type="match status" value="1"/>
</dbReference>
<feature type="binding site" description="covalent" evidence="8">
    <location>
        <position position="91"/>
    </location>
    <ligand>
        <name>heme c</name>
        <dbReference type="ChEBI" id="CHEBI:61717"/>
        <label>1</label>
    </ligand>
</feature>
<keyword evidence="6" id="KW-0560">Oxidoreductase</keyword>
<evidence type="ECO:0000313" key="12">
    <source>
        <dbReference type="Proteomes" id="UP000488299"/>
    </source>
</evidence>
<dbReference type="InterPro" id="IPR026259">
    <property type="entry name" value="MauG/Cytc_peroxidase"/>
</dbReference>
<evidence type="ECO:0000256" key="7">
    <source>
        <dbReference type="ARBA" id="ARBA00023004"/>
    </source>
</evidence>
<evidence type="ECO:0000256" key="6">
    <source>
        <dbReference type="ARBA" id="ARBA00023002"/>
    </source>
</evidence>
<evidence type="ECO:0000256" key="8">
    <source>
        <dbReference type="PIRSR" id="PIRSR000294-1"/>
    </source>
</evidence>
<evidence type="ECO:0000313" key="11">
    <source>
        <dbReference type="EMBL" id="KAB7731455.1"/>
    </source>
</evidence>
<gene>
    <name evidence="11" type="ORF">F5984_11750</name>
</gene>
<keyword evidence="2 8" id="KW-0349">Heme</keyword>
<keyword evidence="5" id="KW-0574">Periplasm</keyword>
<dbReference type="InterPro" id="IPR009056">
    <property type="entry name" value="Cyt_c-like_dom"/>
</dbReference>
<dbReference type="PIRSF" id="PIRSF000294">
    <property type="entry name" value="Cytochrome-c_peroxidase"/>
    <property type="match status" value="1"/>
</dbReference>
<dbReference type="InterPro" id="IPR036909">
    <property type="entry name" value="Cyt_c-like_dom_sf"/>
</dbReference>
<comment type="caution">
    <text evidence="11">The sequence shown here is derived from an EMBL/GenBank/DDBJ whole genome shotgun (WGS) entry which is preliminary data.</text>
</comment>
<keyword evidence="7 9" id="KW-0408">Iron</keyword>
<comment type="cofactor">
    <cofactor evidence="8">
        <name>heme</name>
        <dbReference type="ChEBI" id="CHEBI:30413"/>
    </cofactor>
    <text evidence="8">Binds 2 heme groups.</text>
</comment>
<evidence type="ECO:0000256" key="3">
    <source>
        <dbReference type="ARBA" id="ARBA00022723"/>
    </source>
</evidence>
<dbReference type="InterPro" id="IPR004852">
    <property type="entry name" value="Di-haem_cyt_c_peroxidsae"/>
</dbReference>
<evidence type="ECO:0000256" key="2">
    <source>
        <dbReference type="ARBA" id="ARBA00022617"/>
    </source>
</evidence>
<dbReference type="GO" id="GO:0009055">
    <property type="term" value="F:electron transfer activity"/>
    <property type="evidence" value="ECO:0007669"/>
    <property type="project" value="InterPro"/>
</dbReference>
<name>A0A7J5U1D1_9BACT</name>
<dbReference type="Pfam" id="PF03150">
    <property type="entry name" value="CCP_MauG"/>
    <property type="match status" value="1"/>
</dbReference>
<feature type="domain" description="Cytochrome c" evidence="10">
    <location>
        <begin position="222"/>
        <end position="346"/>
    </location>
</feature>
<feature type="binding site" description="covalent" evidence="8">
    <location>
        <position position="94"/>
    </location>
    <ligand>
        <name>heme c</name>
        <dbReference type="ChEBI" id="CHEBI:61717"/>
        <label>1</label>
    </ligand>
</feature>
<evidence type="ECO:0000259" key="10">
    <source>
        <dbReference type="PROSITE" id="PS51007"/>
    </source>
</evidence>
<feature type="binding site" description="axial binding residue" evidence="9">
    <location>
        <position position="239"/>
    </location>
    <ligand>
        <name>heme c</name>
        <dbReference type="ChEBI" id="CHEBI:61717"/>
        <label>2</label>
    </ligand>
    <ligandPart>
        <name>Fe</name>
        <dbReference type="ChEBI" id="CHEBI:18248"/>
    </ligandPart>
</feature>
<accession>A0A7J5U1D1</accession>
<dbReference type="GO" id="GO:0046872">
    <property type="term" value="F:metal ion binding"/>
    <property type="evidence" value="ECO:0007669"/>
    <property type="project" value="UniProtKB-KW"/>
</dbReference>
<dbReference type="EMBL" id="WELI01000003">
    <property type="protein sequence ID" value="KAB7731455.1"/>
    <property type="molecule type" value="Genomic_DNA"/>
</dbReference>
<evidence type="ECO:0000256" key="5">
    <source>
        <dbReference type="ARBA" id="ARBA00022764"/>
    </source>
</evidence>
<keyword evidence="4" id="KW-0732">Signal</keyword>
<dbReference type="InterPro" id="IPR051395">
    <property type="entry name" value="Cytochrome_c_Peroxidase/MauG"/>
</dbReference>
<evidence type="ECO:0000256" key="4">
    <source>
        <dbReference type="ARBA" id="ARBA00022729"/>
    </source>
</evidence>
<evidence type="ECO:0000256" key="1">
    <source>
        <dbReference type="ARBA" id="ARBA00004418"/>
    </source>
</evidence>
<reference evidence="11 12" key="1">
    <citation type="submission" date="2019-10" db="EMBL/GenBank/DDBJ databases">
        <title>Rudanella paleaurantiibacter sp. nov., isolated from sludge.</title>
        <authorList>
            <person name="Xu S.Q."/>
        </authorList>
    </citation>
    <scope>NUCLEOTIDE SEQUENCE [LARGE SCALE GENOMIC DNA]</scope>
    <source>
        <strain evidence="11 12">HX-22-17</strain>
    </source>
</reference>
<dbReference type="Pfam" id="PF00034">
    <property type="entry name" value="Cytochrom_C"/>
    <property type="match status" value="1"/>
</dbReference>
<dbReference type="AlphaFoldDB" id="A0A7J5U1D1"/>
<dbReference type="RefSeq" id="WP_152124425.1">
    <property type="nucleotide sequence ID" value="NZ_WELI01000003.1"/>
</dbReference>
<comment type="subcellular location">
    <subcellularLocation>
        <location evidence="1">Periplasm</location>
    </subcellularLocation>
</comment>
<protein>
    <submittedName>
        <fullName evidence="11">C-type cytochrome</fullName>
    </submittedName>
</protein>
<feature type="binding site" description="covalent" evidence="8">
    <location>
        <position position="238"/>
    </location>
    <ligand>
        <name>heme c</name>
        <dbReference type="ChEBI" id="CHEBI:61717"/>
        <label>2</label>
    </ligand>
</feature>
<feature type="binding site" description="axial binding residue" evidence="9">
    <location>
        <position position="95"/>
    </location>
    <ligand>
        <name>heme c</name>
        <dbReference type="ChEBI" id="CHEBI:61717"/>
        <label>1</label>
    </ligand>
    <ligandPart>
        <name>Fe</name>
        <dbReference type="ChEBI" id="CHEBI:18248"/>
    </ligandPart>
</feature>
<proteinExistence type="predicted"/>
<dbReference type="SUPFAM" id="SSF46626">
    <property type="entry name" value="Cytochrome c"/>
    <property type="match status" value="2"/>
</dbReference>
<evidence type="ECO:0000256" key="9">
    <source>
        <dbReference type="PIRSR" id="PIRSR000294-2"/>
    </source>
</evidence>
<dbReference type="Proteomes" id="UP000488299">
    <property type="component" value="Unassembled WGS sequence"/>
</dbReference>
<sequence>MTYRHLITLAGMVALWCGIWSCQPNEAGSPEPAPEPTTPGFKPTPMAWKKPANFPEPVYDLAKNPVTVQGFALGRALFYDGLLSHDGTVSCGFCHQPSAAFAHTDHALSHGIRDQIGTRNVPAIQNVAWQREFFWDGGVQDLDLLPISPIQNPVEMGDTLANVLAKLRKDPQYPGLFEAAFGTKEINTERMMKALSQFMVMLVSANSRYDKAVRGEGPALTDTETRGLTVFKAKCASCHATDLFTDGSFRNNGLPRIPTAKVDDIGRGAISLNPDDRYKFRVPSLRNVERTPPYMHDGRFWTLEQVLTHYAGGITDSPTLDPALKAGFTLSRQEQTDLIAFLRTLTDTEFLSDRRFIAN</sequence>
<keyword evidence="12" id="KW-1185">Reference proteome</keyword>
<dbReference type="GO" id="GO:0042597">
    <property type="term" value="C:periplasmic space"/>
    <property type="evidence" value="ECO:0007669"/>
    <property type="project" value="UniProtKB-SubCell"/>
</dbReference>